<dbReference type="PANTHER" id="PTHR45749:SF37">
    <property type="entry name" value="OS05G0311600 PROTEIN"/>
    <property type="match status" value="1"/>
</dbReference>
<dbReference type="Proteomes" id="UP001159363">
    <property type="component" value="Chromosome 15"/>
</dbReference>
<evidence type="ECO:0000256" key="1">
    <source>
        <dbReference type="SAM" id="MobiDB-lite"/>
    </source>
</evidence>
<comment type="caution">
    <text evidence="2">The sequence shown here is derived from an EMBL/GenBank/DDBJ whole genome shotgun (WGS) entry which is preliminary data.</text>
</comment>
<reference evidence="2 3" key="1">
    <citation type="submission" date="2023-02" db="EMBL/GenBank/DDBJ databases">
        <title>LHISI_Scaffold_Assembly.</title>
        <authorList>
            <person name="Stuart O.P."/>
            <person name="Cleave R."/>
            <person name="Magrath M.J.L."/>
            <person name="Mikheyev A.S."/>
        </authorList>
    </citation>
    <scope>NUCLEOTIDE SEQUENCE [LARGE SCALE GENOMIC DNA]</scope>
    <source>
        <strain evidence="2">Daus_M_001</strain>
        <tissue evidence="2">Leg muscle</tissue>
    </source>
</reference>
<proteinExistence type="predicted"/>
<keyword evidence="3" id="KW-1185">Reference proteome</keyword>
<evidence type="ECO:0000313" key="3">
    <source>
        <dbReference type="Proteomes" id="UP001159363"/>
    </source>
</evidence>
<feature type="region of interest" description="Disordered" evidence="1">
    <location>
        <begin position="49"/>
        <end position="79"/>
    </location>
</feature>
<organism evidence="2 3">
    <name type="scientific">Dryococelus australis</name>
    <dbReference type="NCBI Taxonomy" id="614101"/>
    <lineage>
        <taxon>Eukaryota</taxon>
        <taxon>Metazoa</taxon>
        <taxon>Ecdysozoa</taxon>
        <taxon>Arthropoda</taxon>
        <taxon>Hexapoda</taxon>
        <taxon>Insecta</taxon>
        <taxon>Pterygota</taxon>
        <taxon>Neoptera</taxon>
        <taxon>Polyneoptera</taxon>
        <taxon>Phasmatodea</taxon>
        <taxon>Verophasmatodea</taxon>
        <taxon>Anareolatae</taxon>
        <taxon>Phasmatidae</taxon>
        <taxon>Eurycanthinae</taxon>
        <taxon>Dryococelus</taxon>
    </lineage>
</organism>
<name>A0ABQ9G5Y6_9NEOP</name>
<protein>
    <submittedName>
        <fullName evidence="2">Uncharacterized protein</fullName>
    </submittedName>
</protein>
<dbReference type="PANTHER" id="PTHR45749">
    <property type="match status" value="1"/>
</dbReference>
<dbReference type="EMBL" id="JARBHB010000016">
    <property type="protein sequence ID" value="KAJ8866459.1"/>
    <property type="molecule type" value="Genomic_DNA"/>
</dbReference>
<evidence type="ECO:0000313" key="2">
    <source>
        <dbReference type="EMBL" id="KAJ8866459.1"/>
    </source>
</evidence>
<accession>A0ABQ9G5Y6</accession>
<gene>
    <name evidence="2" type="ORF">PR048_032302</name>
</gene>
<sequence length="277" mass="31523">MTTNSSIKKHAVVEAGLEWPVFHSEFDPVVYVWNAWVYELKTRPGNRRRLADMTKAEPSGNTSESDIDITATETSSSSQPSAAEDAVYCFSGRHFCSESTVRSGETFGNRTFINKGFKKWKGASALFQQHENTERHKISMKSRSSMQMSVASLLNSERISIKKTVCEEDPKLKERIIGRYGNYSSPEYQNDLISVYALRILRYITEKAKEAGFYSIMANETKVEQLAIFIRYVDCEDWKINERATGLHYLKDCSAENISNAIFSLLSEKRLDLKNCA</sequence>